<reference evidence="1" key="1">
    <citation type="submission" date="2021-06" db="EMBL/GenBank/DDBJ databases">
        <authorList>
            <person name="Kallberg Y."/>
            <person name="Tangrot J."/>
            <person name="Rosling A."/>
        </authorList>
    </citation>
    <scope>NUCLEOTIDE SEQUENCE</scope>
    <source>
        <strain evidence="1">MA461A</strain>
    </source>
</reference>
<feature type="non-terminal residue" evidence="1">
    <location>
        <position position="57"/>
    </location>
</feature>
<evidence type="ECO:0000313" key="2">
    <source>
        <dbReference type="Proteomes" id="UP000789920"/>
    </source>
</evidence>
<feature type="non-terminal residue" evidence="1">
    <location>
        <position position="1"/>
    </location>
</feature>
<accession>A0ACA9SEG0</accession>
<sequence length="57" mass="6567">QSIYDYCVITEERKEYLWASKNYSGVPHYTGAFLGEEIIKIIENIDPEKIATIVSNN</sequence>
<dbReference type="EMBL" id="CAJVQC010112462">
    <property type="protein sequence ID" value="CAG8835654.1"/>
    <property type="molecule type" value="Genomic_DNA"/>
</dbReference>
<proteinExistence type="predicted"/>
<dbReference type="Proteomes" id="UP000789920">
    <property type="component" value="Unassembled WGS sequence"/>
</dbReference>
<keyword evidence="2" id="KW-1185">Reference proteome</keyword>
<protein>
    <submittedName>
        <fullName evidence="1">17056_t:CDS:1</fullName>
    </submittedName>
</protein>
<comment type="caution">
    <text evidence="1">The sequence shown here is derived from an EMBL/GenBank/DDBJ whole genome shotgun (WGS) entry which is preliminary data.</text>
</comment>
<name>A0ACA9SEG0_9GLOM</name>
<gene>
    <name evidence="1" type="ORF">RPERSI_LOCUS29628</name>
</gene>
<evidence type="ECO:0000313" key="1">
    <source>
        <dbReference type="EMBL" id="CAG8835654.1"/>
    </source>
</evidence>
<organism evidence="1 2">
    <name type="scientific">Racocetra persica</name>
    <dbReference type="NCBI Taxonomy" id="160502"/>
    <lineage>
        <taxon>Eukaryota</taxon>
        <taxon>Fungi</taxon>
        <taxon>Fungi incertae sedis</taxon>
        <taxon>Mucoromycota</taxon>
        <taxon>Glomeromycotina</taxon>
        <taxon>Glomeromycetes</taxon>
        <taxon>Diversisporales</taxon>
        <taxon>Gigasporaceae</taxon>
        <taxon>Racocetra</taxon>
    </lineage>
</organism>